<evidence type="ECO:0000259" key="6">
    <source>
        <dbReference type="Pfam" id="PF08100"/>
    </source>
</evidence>
<dbReference type="GO" id="GO:0032259">
    <property type="term" value="P:methylation"/>
    <property type="evidence" value="ECO:0007669"/>
    <property type="project" value="UniProtKB-KW"/>
</dbReference>
<dbReference type="PROSITE" id="PS51683">
    <property type="entry name" value="SAM_OMT_II"/>
    <property type="match status" value="1"/>
</dbReference>
<dbReference type="InterPro" id="IPR036390">
    <property type="entry name" value="WH_DNA-bd_sf"/>
</dbReference>
<reference evidence="7" key="1">
    <citation type="submission" date="2021-03" db="EMBL/GenBank/DDBJ databases">
        <authorList>
            <person name="Li Z."/>
            <person name="Yang C."/>
        </authorList>
    </citation>
    <scope>NUCLEOTIDE SEQUENCE</scope>
    <source>
        <strain evidence="7">Dzin_1.0</strain>
        <tissue evidence="7">Leaf</tissue>
    </source>
</reference>
<dbReference type="FunFam" id="1.10.10.10:FF:000357">
    <property type="entry name" value="Caffeic acid 3-O-methyltransferase"/>
    <property type="match status" value="1"/>
</dbReference>
<feature type="domain" description="O-methyltransferase dimerisation" evidence="6">
    <location>
        <begin position="19"/>
        <end position="105"/>
    </location>
</feature>
<keyword evidence="2" id="KW-0808">Transferase</keyword>
<dbReference type="Proteomes" id="UP001085076">
    <property type="component" value="Miscellaneous, Linkage group lg07"/>
</dbReference>
<reference evidence="7" key="2">
    <citation type="journal article" date="2022" name="Hortic Res">
        <title>The genome of Dioscorea zingiberensis sheds light on the biosynthesis, origin and evolution of the medicinally important diosgenin saponins.</title>
        <authorList>
            <person name="Li Y."/>
            <person name="Tan C."/>
            <person name="Li Z."/>
            <person name="Guo J."/>
            <person name="Li S."/>
            <person name="Chen X."/>
            <person name="Wang C."/>
            <person name="Dai X."/>
            <person name="Yang H."/>
            <person name="Song W."/>
            <person name="Hou L."/>
            <person name="Xu J."/>
            <person name="Tong Z."/>
            <person name="Xu A."/>
            <person name="Yuan X."/>
            <person name="Wang W."/>
            <person name="Yang Q."/>
            <person name="Chen L."/>
            <person name="Sun Z."/>
            <person name="Wang K."/>
            <person name="Pan B."/>
            <person name="Chen J."/>
            <person name="Bao Y."/>
            <person name="Liu F."/>
            <person name="Qi X."/>
            <person name="Gang D.R."/>
            <person name="Wen J."/>
            <person name="Li J."/>
        </authorList>
    </citation>
    <scope>NUCLEOTIDE SEQUENCE</scope>
    <source>
        <strain evidence="7">Dzin_1.0</strain>
    </source>
</reference>
<dbReference type="SUPFAM" id="SSF46785">
    <property type="entry name" value="Winged helix' DNA-binding domain"/>
    <property type="match status" value="1"/>
</dbReference>
<dbReference type="InterPro" id="IPR012967">
    <property type="entry name" value="COMT_dimerisation"/>
</dbReference>
<keyword evidence="3" id="KW-0949">S-adenosyl-L-methionine</keyword>
<protein>
    <submittedName>
        <fullName evidence="7">Uncharacterized protein</fullName>
    </submittedName>
</protein>
<evidence type="ECO:0000313" key="8">
    <source>
        <dbReference type="Proteomes" id="UP001085076"/>
    </source>
</evidence>
<dbReference type="Gene3D" id="3.40.50.150">
    <property type="entry name" value="Vaccinia Virus protein VP39"/>
    <property type="match status" value="1"/>
</dbReference>
<dbReference type="AlphaFoldDB" id="A0A9D5C5Y2"/>
<name>A0A9D5C5Y2_9LILI</name>
<dbReference type="FunFam" id="3.40.50.150:FF:000061">
    <property type="entry name" value="Caffeic acid O-methyltransferase"/>
    <property type="match status" value="1"/>
</dbReference>
<dbReference type="Pfam" id="PF08100">
    <property type="entry name" value="Dimerisation"/>
    <property type="match status" value="1"/>
</dbReference>
<organism evidence="7 8">
    <name type="scientific">Dioscorea zingiberensis</name>
    <dbReference type="NCBI Taxonomy" id="325984"/>
    <lineage>
        <taxon>Eukaryota</taxon>
        <taxon>Viridiplantae</taxon>
        <taxon>Streptophyta</taxon>
        <taxon>Embryophyta</taxon>
        <taxon>Tracheophyta</taxon>
        <taxon>Spermatophyta</taxon>
        <taxon>Magnoliopsida</taxon>
        <taxon>Liliopsida</taxon>
        <taxon>Dioscoreales</taxon>
        <taxon>Dioscoreaceae</taxon>
        <taxon>Dioscorea</taxon>
    </lineage>
</organism>
<dbReference type="GO" id="GO:0008171">
    <property type="term" value="F:O-methyltransferase activity"/>
    <property type="evidence" value="ECO:0007669"/>
    <property type="project" value="InterPro"/>
</dbReference>
<dbReference type="EMBL" id="JAGGNH010000007">
    <property type="protein sequence ID" value="KAJ0967131.1"/>
    <property type="molecule type" value="Genomic_DNA"/>
</dbReference>
<evidence type="ECO:0000256" key="2">
    <source>
        <dbReference type="ARBA" id="ARBA00022679"/>
    </source>
</evidence>
<evidence type="ECO:0000256" key="1">
    <source>
        <dbReference type="ARBA" id="ARBA00022603"/>
    </source>
</evidence>
<feature type="active site" description="Proton acceptor" evidence="4">
    <location>
        <position position="257"/>
    </location>
</feature>
<comment type="caution">
    <text evidence="7">The sequence shown here is derived from an EMBL/GenBank/DDBJ whole genome shotgun (WGS) entry which is preliminary data.</text>
</comment>
<evidence type="ECO:0000256" key="3">
    <source>
        <dbReference type="ARBA" id="ARBA00022691"/>
    </source>
</evidence>
<dbReference type="Pfam" id="PF00891">
    <property type="entry name" value="Methyltransf_2"/>
    <property type="match status" value="1"/>
</dbReference>
<keyword evidence="1" id="KW-0489">Methyltransferase</keyword>
<dbReference type="InterPro" id="IPR029063">
    <property type="entry name" value="SAM-dependent_MTases_sf"/>
</dbReference>
<evidence type="ECO:0000256" key="4">
    <source>
        <dbReference type="PIRSR" id="PIRSR005739-1"/>
    </source>
</evidence>
<dbReference type="PANTHER" id="PTHR11746">
    <property type="entry name" value="O-METHYLTRANSFERASE"/>
    <property type="match status" value="1"/>
</dbReference>
<accession>A0A9D5C5Y2</accession>
<sequence length="350" mass="38940">MGEEVAAFGLAVKLGCITAVSMTLKAVIELDVLEIIAAEGPGAWLSPEEITSRIETTNPDAPEVLDRMLRFLASNNVVRCDVVSGEDGKIKRRYGLAPVSQFLTKNEDGANMAPLVLMHNSKVLLDSWSNLKYAVTEGTVPFVKAHDMTLFEYHDKNPMFTELFNKAMFNHSTFSLKKMLEKYKGFESLKVLVDVAGGLGATLGIILSKYPHIKGINFDLPFVISQATDIPGVEHVGGDMFDSVPTGDAILMKYILHNWSDEHCVKILSNCWKVLPDTGKVIVVEKILPESPEDLDEASNNYLGDLSMLACFGGKERTLKEYECLAKESGFSRFKVVCYVYEFWIMELYK</sequence>
<gene>
    <name evidence="7" type="ORF">J5N97_024048</name>
</gene>
<dbReference type="InterPro" id="IPR016461">
    <property type="entry name" value="COMT-like"/>
</dbReference>
<dbReference type="SUPFAM" id="SSF53335">
    <property type="entry name" value="S-adenosyl-L-methionine-dependent methyltransferases"/>
    <property type="match status" value="1"/>
</dbReference>
<evidence type="ECO:0000259" key="5">
    <source>
        <dbReference type="Pfam" id="PF00891"/>
    </source>
</evidence>
<proteinExistence type="predicted"/>
<feature type="domain" description="O-methyltransferase C-terminal" evidence="5">
    <location>
        <begin position="128"/>
        <end position="332"/>
    </location>
</feature>
<dbReference type="PIRSF" id="PIRSF005739">
    <property type="entry name" value="O-mtase"/>
    <property type="match status" value="1"/>
</dbReference>
<dbReference type="OrthoDB" id="2410195at2759"/>
<dbReference type="Gene3D" id="1.10.10.10">
    <property type="entry name" value="Winged helix-like DNA-binding domain superfamily/Winged helix DNA-binding domain"/>
    <property type="match status" value="1"/>
</dbReference>
<keyword evidence="8" id="KW-1185">Reference proteome</keyword>
<dbReference type="GO" id="GO:0046983">
    <property type="term" value="F:protein dimerization activity"/>
    <property type="evidence" value="ECO:0007669"/>
    <property type="project" value="InterPro"/>
</dbReference>
<dbReference type="InterPro" id="IPR036388">
    <property type="entry name" value="WH-like_DNA-bd_sf"/>
</dbReference>
<evidence type="ECO:0000313" key="7">
    <source>
        <dbReference type="EMBL" id="KAJ0967131.1"/>
    </source>
</evidence>
<dbReference type="InterPro" id="IPR001077">
    <property type="entry name" value="COMT_C"/>
</dbReference>